<evidence type="ECO:0000313" key="2">
    <source>
        <dbReference type="EMBL" id="MCR6488295.1"/>
    </source>
</evidence>
<feature type="region of interest" description="Disordered" evidence="1">
    <location>
        <begin position="1"/>
        <end position="25"/>
    </location>
</feature>
<comment type="caution">
    <text evidence="2">The sequence shown here is derived from an EMBL/GenBank/DDBJ whole genome shotgun (WGS) entry which is preliminary data.</text>
</comment>
<dbReference type="EMBL" id="JAMXQV010000024">
    <property type="protein sequence ID" value="MCR6488295.1"/>
    <property type="molecule type" value="Genomic_DNA"/>
</dbReference>
<organism evidence="2 3">
    <name type="scientific">Amycolatopsis iheyensis</name>
    <dbReference type="NCBI Taxonomy" id="2945988"/>
    <lineage>
        <taxon>Bacteria</taxon>
        <taxon>Bacillati</taxon>
        <taxon>Actinomycetota</taxon>
        <taxon>Actinomycetes</taxon>
        <taxon>Pseudonocardiales</taxon>
        <taxon>Pseudonocardiaceae</taxon>
        <taxon>Amycolatopsis</taxon>
    </lineage>
</organism>
<name>A0A9X2NNI7_9PSEU</name>
<protein>
    <submittedName>
        <fullName evidence="2">Uncharacterized protein</fullName>
    </submittedName>
</protein>
<evidence type="ECO:0000313" key="3">
    <source>
        <dbReference type="Proteomes" id="UP001144096"/>
    </source>
</evidence>
<dbReference type="Proteomes" id="UP001144096">
    <property type="component" value="Unassembled WGS sequence"/>
</dbReference>
<keyword evidence="3" id="KW-1185">Reference proteome</keyword>
<evidence type="ECO:0000256" key="1">
    <source>
        <dbReference type="SAM" id="MobiDB-lite"/>
    </source>
</evidence>
<reference evidence="2" key="1">
    <citation type="submission" date="2022-06" db="EMBL/GenBank/DDBJ databases">
        <title>Amycolatopsis iheyaensis sp. nov., a new species of the genus Amycolatopsis isolated from soil in Iheya island, Japan.</title>
        <authorList>
            <person name="Ngamcharungchit C."/>
            <person name="Kanto H."/>
            <person name="Take A."/>
            <person name="Intra B."/>
            <person name="Matsumoto A."/>
            <person name="Panbangred W."/>
            <person name="Inahashi Y."/>
        </authorList>
    </citation>
    <scope>NUCLEOTIDE SEQUENCE</scope>
    <source>
        <strain evidence="2">OK19-0408</strain>
    </source>
</reference>
<dbReference type="RefSeq" id="WP_257924858.1">
    <property type="nucleotide sequence ID" value="NZ_JAMXQV010000024.1"/>
</dbReference>
<feature type="compositionally biased region" description="Polar residues" evidence="1">
    <location>
        <begin position="8"/>
        <end position="20"/>
    </location>
</feature>
<dbReference type="AlphaFoldDB" id="A0A9X2NNI7"/>
<proteinExistence type="predicted"/>
<accession>A0A9X2NNI7</accession>
<sequence>MPRHAQQPRATTATDATTSPIGDVVDRSTGLPRLLTRKCETCIFRPGNLMHLTDGTRDDVVRAALANDSWIVCHRTLPGTANPVGSQAICRGFWDVHARDSFGCRLAVAFGGPVLVPPPSEPTEPNSPHA</sequence>
<gene>
    <name evidence="2" type="ORF">M8542_36240</name>
</gene>